<dbReference type="Proteomes" id="UP000751614">
    <property type="component" value="Unassembled WGS sequence"/>
</dbReference>
<proteinExistence type="predicted"/>
<evidence type="ECO:0000313" key="7">
    <source>
        <dbReference type="Proteomes" id="UP000751614"/>
    </source>
</evidence>
<evidence type="ECO:0000256" key="3">
    <source>
        <dbReference type="ARBA" id="ARBA00023098"/>
    </source>
</evidence>
<dbReference type="PANTHER" id="PTHR24185:SF1">
    <property type="entry name" value="CALCIUM-INDEPENDENT PHOSPHOLIPASE A2-GAMMA"/>
    <property type="match status" value="1"/>
</dbReference>
<evidence type="ECO:0000256" key="4">
    <source>
        <dbReference type="PROSITE-ProRule" id="PRU01161"/>
    </source>
</evidence>
<dbReference type="Gene3D" id="3.40.1090.10">
    <property type="entry name" value="Cytosolic phospholipase A2 catalytic domain"/>
    <property type="match status" value="1"/>
</dbReference>
<evidence type="ECO:0000313" key="6">
    <source>
        <dbReference type="EMBL" id="TMU57470.1"/>
    </source>
</evidence>
<feature type="active site" description="Nucleophile" evidence="4">
    <location>
        <position position="64"/>
    </location>
</feature>
<evidence type="ECO:0000256" key="2">
    <source>
        <dbReference type="ARBA" id="ARBA00022963"/>
    </source>
</evidence>
<name>A0ABY2WRV2_9FLAO</name>
<reference evidence="6 7" key="1">
    <citation type="submission" date="2019-05" db="EMBL/GenBank/DDBJ databases">
        <title>Flagellimonas sp. AsT0115, sp. nov., isolated from a marine red algae, Asparagopsis taxiformis.</title>
        <authorList>
            <person name="Kim J."/>
            <person name="Jeong S.E."/>
            <person name="Jeon C.O."/>
        </authorList>
    </citation>
    <scope>NUCLEOTIDE SEQUENCE [LARGE SCALE GENOMIC DNA]</scope>
    <source>
        <strain evidence="6 7">AsT0115</strain>
    </source>
</reference>
<dbReference type="Pfam" id="PF01734">
    <property type="entry name" value="Patatin"/>
    <property type="match status" value="1"/>
</dbReference>
<feature type="domain" description="PNPLA" evidence="5">
    <location>
        <begin position="19"/>
        <end position="228"/>
    </location>
</feature>
<feature type="short sequence motif" description="GXGXXG" evidence="4">
    <location>
        <begin position="23"/>
        <end position="28"/>
    </location>
</feature>
<evidence type="ECO:0000256" key="1">
    <source>
        <dbReference type="ARBA" id="ARBA00022801"/>
    </source>
</evidence>
<gene>
    <name evidence="6" type="ORF">FGG15_07980</name>
</gene>
<protein>
    <submittedName>
        <fullName evidence="6">Patatin</fullName>
    </submittedName>
</protein>
<dbReference type="EMBL" id="VCNI01000001">
    <property type="protein sequence ID" value="TMU57470.1"/>
    <property type="molecule type" value="Genomic_DNA"/>
</dbReference>
<keyword evidence="7" id="KW-1185">Reference proteome</keyword>
<dbReference type="InterPro" id="IPR016035">
    <property type="entry name" value="Acyl_Trfase/lysoPLipase"/>
</dbReference>
<dbReference type="PROSITE" id="PS51635">
    <property type="entry name" value="PNPLA"/>
    <property type="match status" value="1"/>
</dbReference>
<comment type="caution">
    <text evidence="6">The sequence shown here is derived from an EMBL/GenBank/DDBJ whole genome shotgun (WGS) entry which is preliminary data.</text>
</comment>
<organism evidence="6 7">
    <name type="scientific">Flagellimonas algicola</name>
    <dbReference type="NCBI Taxonomy" id="2583815"/>
    <lineage>
        <taxon>Bacteria</taxon>
        <taxon>Pseudomonadati</taxon>
        <taxon>Bacteroidota</taxon>
        <taxon>Flavobacteriia</taxon>
        <taxon>Flavobacteriales</taxon>
        <taxon>Flavobacteriaceae</taxon>
        <taxon>Flagellimonas</taxon>
    </lineage>
</organism>
<dbReference type="InterPro" id="IPR002641">
    <property type="entry name" value="PNPLA_dom"/>
</dbReference>
<feature type="active site" description="Proton acceptor" evidence="4">
    <location>
        <position position="214"/>
    </location>
</feature>
<feature type="short sequence motif" description="GXSXG" evidence="4">
    <location>
        <begin position="62"/>
        <end position="66"/>
    </location>
</feature>
<sequence length="384" mass="42914">MKKTLTEHLDPSNGTKRILSLDGGGIRGALTLGYLKKMETILRKKYDDDSLRLCDYFDLIGGTSTGSIIASGLAIGMEVDDIVTLYMDLGGKIFGKKHNWWKPWETFKYLKAEYDYSELAKSLLATFKNEVTGAPILMGGPELKTGLCIIAKRADTNSTWHIMNHPKGRFYNSEIGVNKDIPLWQAVRASSAAPTYFVPQMIEVGNGETAAFVDGGVSMANNPSLALLMVATLKGFPFQWEMGEDKLEVVSVGTGYSVFSKKTDDIEDNWILSWAKSVPDMLMQDASWQNQILMQWLSNSPTAYEIDLQTGKMEGDYVGGRPLIKYLRYNFPLTVADLQALGIEKNYTEEDVESLIEMSNAENRFELFNIGEKAAKDVLEEHFQ</sequence>
<evidence type="ECO:0000259" key="5">
    <source>
        <dbReference type="PROSITE" id="PS51635"/>
    </source>
</evidence>
<dbReference type="PANTHER" id="PTHR24185">
    <property type="entry name" value="CALCIUM-INDEPENDENT PHOSPHOLIPASE A2-GAMMA"/>
    <property type="match status" value="1"/>
</dbReference>
<keyword evidence="2 4" id="KW-0442">Lipid degradation</keyword>
<keyword evidence="1 4" id="KW-0378">Hydrolase</keyword>
<dbReference type="RefSeq" id="WP_138834995.1">
    <property type="nucleotide sequence ID" value="NZ_VCNI01000001.1"/>
</dbReference>
<keyword evidence="3 4" id="KW-0443">Lipid metabolism</keyword>
<dbReference type="SUPFAM" id="SSF52151">
    <property type="entry name" value="FabD/lysophospholipase-like"/>
    <property type="match status" value="1"/>
</dbReference>
<feature type="short sequence motif" description="DGA/G" evidence="4">
    <location>
        <begin position="214"/>
        <end position="216"/>
    </location>
</feature>
<accession>A0ABY2WRV2</accession>